<name>A0AAW3TS98_9SPHN</name>
<proteinExistence type="predicted"/>
<keyword evidence="3" id="KW-1185">Reference proteome</keyword>
<dbReference type="EMBL" id="JACIDB010000001">
    <property type="protein sequence ID" value="MBB3874295.1"/>
    <property type="molecule type" value="Genomic_DNA"/>
</dbReference>
<protein>
    <submittedName>
        <fullName evidence="2">Uncharacterized protein</fullName>
    </submittedName>
</protein>
<reference evidence="2 3" key="1">
    <citation type="submission" date="2020-08" db="EMBL/GenBank/DDBJ databases">
        <title>Genomic Encyclopedia of Type Strains, Phase IV (KMG-IV): sequencing the most valuable type-strain genomes for metagenomic binning, comparative biology and taxonomic classification.</title>
        <authorList>
            <person name="Goeker M."/>
        </authorList>
    </citation>
    <scope>NUCLEOTIDE SEQUENCE [LARGE SCALE GENOMIC DNA]</scope>
    <source>
        <strain evidence="2 3">DSM 15581</strain>
    </source>
</reference>
<evidence type="ECO:0000313" key="2">
    <source>
        <dbReference type="EMBL" id="MBB3874295.1"/>
    </source>
</evidence>
<sequence>MAVFLSVANKGDAAVAANPTSVWRRVALGHVVRSRDRAGRGPGRVPRHRHRLLAQQDAEQSDQRDDRRRERFDVEEAVDEADLLLARDDWVSSNSLPAVRSAAYEGEQLGLMTSALTVSIPWLKPG</sequence>
<dbReference type="Proteomes" id="UP000528945">
    <property type="component" value="Unassembled WGS sequence"/>
</dbReference>
<evidence type="ECO:0000256" key="1">
    <source>
        <dbReference type="SAM" id="MobiDB-lite"/>
    </source>
</evidence>
<feature type="compositionally biased region" description="Basic and acidic residues" evidence="1">
    <location>
        <begin position="61"/>
        <end position="72"/>
    </location>
</feature>
<dbReference type="AlphaFoldDB" id="A0AAW3TS98"/>
<accession>A0AAW3TS98</accession>
<organism evidence="2 3">
    <name type="scientific">Sphingomonas aquatilis</name>
    <dbReference type="NCBI Taxonomy" id="93063"/>
    <lineage>
        <taxon>Bacteria</taxon>
        <taxon>Pseudomonadati</taxon>
        <taxon>Pseudomonadota</taxon>
        <taxon>Alphaproteobacteria</taxon>
        <taxon>Sphingomonadales</taxon>
        <taxon>Sphingomonadaceae</taxon>
        <taxon>Sphingomonas</taxon>
    </lineage>
</organism>
<gene>
    <name evidence="2" type="ORF">GGR47_000511</name>
</gene>
<feature type="region of interest" description="Disordered" evidence="1">
    <location>
        <begin position="35"/>
        <end position="72"/>
    </location>
</feature>
<comment type="caution">
    <text evidence="2">The sequence shown here is derived from an EMBL/GenBank/DDBJ whole genome shotgun (WGS) entry which is preliminary data.</text>
</comment>
<evidence type="ECO:0000313" key="3">
    <source>
        <dbReference type="Proteomes" id="UP000528945"/>
    </source>
</evidence>